<evidence type="ECO:0000313" key="2">
    <source>
        <dbReference type="EMBL" id="MBO8435952.1"/>
    </source>
</evidence>
<dbReference type="PANTHER" id="PTHR35867:SF1">
    <property type="entry name" value="PROTEIN RSEC"/>
    <property type="match status" value="1"/>
</dbReference>
<dbReference type="EMBL" id="JADIMT010000039">
    <property type="protein sequence ID" value="MBO8435952.1"/>
    <property type="molecule type" value="Genomic_DNA"/>
</dbReference>
<dbReference type="PANTHER" id="PTHR35867">
    <property type="entry name" value="PROTEIN RSEC"/>
    <property type="match status" value="1"/>
</dbReference>
<sequence length="135" mass="14864">MKQTVTIEEIKDGKMMAGCDKSLCEGCKASFFCTSKKSSFQVLNPEGIELEEGDKAIIDMPPGKTLLTVFMSLGLPLLMFIPGYFIGSLISGNEGIKLLCSLLAVGLGFIIAAIFFRVKKEKYTPRIIEKEERTD</sequence>
<gene>
    <name evidence="2" type="ORF">IAA97_03125</name>
</gene>
<keyword evidence="1" id="KW-0472">Membrane</keyword>
<accession>A0A9D9H5I3</accession>
<evidence type="ECO:0000313" key="3">
    <source>
        <dbReference type="Proteomes" id="UP000823615"/>
    </source>
</evidence>
<evidence type="ECO:0000256" key="1">
    <source>
        <dbReference type="SAM" id="Phobius"/>
    </source>
</evidence>
<dbReference type="Pfam" id="PF04246">
    <property type="entry name" value="RseC_MucC"/>
    <property type="match status" value="1"/>
</dbReference>
<keyword evidence="1" id="KW-1133">Transmembrane helix</keyword>
<dbReference type="Proteomes" id="UP000823615">
    <property type="component" value="Unassembled WGS sequence"/>
</dbReference>
<proteinExistence type="predicted"/>
<name>A0A9D9H5I3_9SPIO</name>
<protein>
    <submittedName>
        <fullName evidence="2">SoxR reducing system RseC family protein</fullName>
    </submittedName>
</protein>
<organism evidence="2 3">
    <name type="scientific">Candidatus Ornithospirochaeta stercoripullorum</name>
    <dbReference type="NCBI Taxonomy" id="2840899"/>
    <lineage>
        <taxon>Bacteria</taxon>
        <taxon>Pseudomonadati</taxon>
        <taxon>Spirochaetota</taxon>
        <taxon>Spirochaetia</taxon>
        <taxon>Spirochaetales</taxon>
        <taxon>Spirochaetaceae</taxon>
        <taxon>Spirochaetaceae incertae sedis</taxon>
        <taxon>Candidatus Ornithospirochaeta</taxon>
    </lineage>
</organism>
<feature type="transmembrane region" description="Helical" evidence="1">
    <location>
        <begin position="96"/>
        <end position="116"/>
    </location>
</feature>
<reference evidence="2" key="1">
    <citation type="submission" date="2020-10" db="EMBL/GenBank/DDBJ databases">
        <authorList>
            <person name="Gilroy R."/>
        </authorList>
    </citation>
    <scope>NUCLEOTIDE SEQUENCE</scope>
    <source>
        <strain evidence="2">7293</strain>
    </source>
</reference>
<dbReference type="InterPro" id="IPR007359">
    <property type="entry name" value="SigmaE_reg_RseC_MucC"/>
</dbReference>
<dbReference type="AlphaFoldDB" id="A0A9D9H5I3"/>
<reference evidence="2" key="2">
    <citation type="journal article" date="2021" name="PeerJ">
        <title>Extensive microbial diversity within the chicken gut microbiome revealed by metagenomics and culture.</title>
        <authorList>
            <person name="Gilroy R."/>
            <person name="Ravi A."/>
            <person name="Getino M."/>
            <person name="Pursley I."/>
            <person name="Horton D.L."/>
            <person name="Alikhan N.F."/>
            <person name="Baker D."/>
            <person name="Gharbi K."/>
            <person name="Hall N."/>
            <person name="Watson M."/>
            <person name="Adriaenssens E.M."/>
            <person name="Foster-Nyarko E."/>
            <person name="Jarju S."/>
            <person name="Secka A."/>
            <person name="Antonio M."/>
            <person name="Oren A."/>
            <person name="Chaudhuri R.R."/>
            <person name="La Ragione R."/>
            <person name="Hildebrand F."/>
            <person name="Pallen M.J."/>
        </authorList>
    </citation>
    <scope>NUCLEOTIDE SEQUENCE</scope>
    <source>
        <strain evidence="2">7293</strain>
    </source>
</reference>
<feature type="transmembrane region" description="Helical" evidence="1">
    <location>
        <begin position="65"/>
        <end position="90"/>
    </location>
</feature>
<keyword evidence="1" id="KW-0812">Transmembrane</keyword>
<comment type="caution">
    <text evidence="2">The sequence shown here is derived from an EMBL/GenBank/DDBJ whole genome shotgun (WGS) entry which is preliminary data.</text>
</comment>